<feature type="region of interest" description="Disordered" evidence="8">
    <location>
        <begin position="139"/>
        <end position="178"/>
    </location>
</feature>
<evidence type="ECO:0000313" key="11">
    <source>
        <dbReference type="Proteomes" id="UP000192596"/>
    </source>
</evidence>
<dbReference type="SUPFAM" id="SSF54534">
    <property type="entry name" value="FKBP-like"/>
    <property type="match status" value="1"/>
</dbReference>
<dbReference type="EMBL" id="NAJO01000029">
    <property type="protein sequence ID" value="OQO01948.1"/>
    <property type="molecule type" value="Genomic_DNA"/>
</dbReference>
<feature type="compositionally biased region" description="Acidic residues" evidence="8">
    <location>
        <begin position="234"/>
        <end position="267"/>
    </location>
</feature>
<feature type="compositionally biased region" description="Polar residues" evidence="8">
    <location>
        <begin position="372"/>
        <end position="387"/>
    </location>
</feature>
<evidence type="ECO:0000256" key="1">
    <source>
        <dbReference type="ARBA" id="ARBA00000971"/>
    </source>
</evidence>
<keyword evidence="5 7" id="KW-0697">Rotamase</keyword>
<organism evidence="10 11">
    <name type="scientific">Cryoendolithus antarcticus</name>
    <dbReference type="NCBI Taxonomy" id="1507870"/>
    <lineage>
        <taxon>Eukaryota</taxon>
        <taxon>Fungi</taxon>
        <taxon>Dikarya</taxon>
        <taxon>Ascomycota</taxon>
        <taxon>Pezizomycotina</taxon>
        <taxon>Dothideomycetes</taxon>
        <taxon>Dothideomycetidae</taxon>
        <taxon>Cladosporiales</taxon>
        <taxon>Cladosporiaceae</taxon>
        <taxon>Cryoendolithus</taxon>
    </lineage>
</organism>
<feature type="region of interest" description="Disordered" evidence="8">
    <location>
        <begin position="59"/>
        <end position="121"/>
    </location>
</feature>
<evidence type="ECO:0000256" key="5">
    <source>
        <dbReference type="ARBA" id="ARBA00023110"/>
    </source>
</evidence>
<evidence type="ECO:0000313" key="10">
    <source>
        <dbReference type="EMBL" id="OQO01948.1"/>
    </source>
</evidence>
<dbReference type="PROSITE" id="PS50059">
    <property type="entry name" value="FKBP_PPIASE"/>
    <property type="match status" value="1"/>
</dbReference>
<dbReference type="FunCoup" id="A0A1V8SSF4">
    <property type="interactions" value="990"/>
</dbReference>
<feature type="compositionally biased region" description="Acidic residues" evidence="8">
    <location>
        <begin position="92"/>
        <end position="105"/>
    </location>
</feature>
<evidence type="ECO:0000256" key="8">
    <source>
        <dbReference type="SAM" id="MobiDB-lite"/>
    </source>
</evidence>
<comment type="function">
    <text evidence="2">PPIase that acts as a histone chaperone. Histone proline isomerase that increases the rate of cis-trans isomerization at prolines on the histone H3 N-terminal tail. Proline isomerization influences H3 methylation thereby regulating gene expression.</text>
</comment>
<dbReference type="Gene3D" id="2.60.120.340">
    <property type="entry name" value="Nucleoplasmin core domain"/>
    <property type="match status" value="1"/>
</dbReference>
<accession>A0A1V8SSF4</accession>
<dbReference type="Gene3D" id="3.10.50.40">
    <property type="match status" value="1"/>
</dbReference>
<evidence type="ECO:0000256" key="4">
    <source>
        <dbReference type="ARBA" id="ARBA00011865"/>
    </source>
</evidence>
<feature type="compositionally biased region" description="Basic and acidic residues" evidence="8">
    <location>
        <begin position="268"/>
        <end position="301"/>
    </location>
</feature>
<feature type="domain" description="PPIase FKBP-type" evidence="9">
    <location>
        <begin position="410"/>
        <end position="498"/>
    </location>
</feature>
<dbReference type="Pfam" id="PF00254">
    <property type="entry name" value="FKBP_C"/>
    <property type="match status" value="1"/>
</dbReference>
<dbReference type="Pfam" id="PF17800">
    <property type="entry name" value="NPL"/>
    <property type="match status" value="1"/>
</dbReference>
<dbReference type="EC" id="5.2.1.8" evidence="7"/>
<protein>
    <recommendedName>
        <fullName evidence="7">peptidylprolyl isomerase</fullName>
        <ecNumber evidence="7">5.2.1.8</ecNumber>
    </recommendedName>
</protein>
<comment type="similarity">
    <text evidence="3">Belongs to the FKBP-type PPIase family. FKBP3/4 subfamily.</text>
</comment>
<feature type="compositionally biased region" description="Acidic residues" evidence="8">
    <location>
        <begin position="65"/>
        <end position="84"/>
    </location>
</feature>
<evidence type="ECO:0000256" key="6">
    <source>
        <dbReference type="ARBA" id="ARBA00023235"/>
    </source>
</evidence>
<dbReference type="InterPro" id="IPR041232">
    <property type="entry name" value="NPL"/>
</dbReference>
<dbReference type="PIRSF" id="PIRSF001473">
    <property type="entry name" value="FK506-bp_FPR3"/>
    <property type="match status" value="1"/>
</dbReference>
<dbReference type="PANTHER" id="PTHR43811:SF19">
    <property type="entry name" value="39 KDA FK506-BINDING NUCLEAR PROTEIN"/>
    <property type="match status" value="1"/>
</dbReference>
<feature type="region of interest" description="Disordered" evidence="8">
    <location>
        <begin position="225"/>
        <end position="362"/>
    </location>
</feature>
<dbReference type="InParanoid" id="A0A1V8SSF4"/>
<dbReference type="InterPro" id="IPR001179">
    <property type="entry name" value="PPIase_FKBP_dom"/>
</dbReference>
<name>A0A1V8SSF4_9PEZI</name>
<gene>
    <name evidence="10" type="ORF">B0A48_12421</name>
</gene>
<dbReference type="FunFam" id="3.10.50.40:FF:000006">
    <property type="entry name" value="Peptidyl-prolyl cis-trans isomerase"/>
    <property type="match status" value="1"/>
</dbReference>
<dbReference type="AlphaFoldDB" id="A0A1V8SSF4"/>
<evidence type="ECO:0000259" key="9">
    <source>
        <dbReference type="PROSITE" id="PS50059"/>
    </source>
</evidence>
<feature type="compositionally biased region" description="Low complexity" evidence="8">
    <location>
        <begin position="340"/>
        <end position="354"/>
    </location>
</feature>
<dbReference type="GO" id="GO:0003755">
    <property type="term" value="F:peptidyl-prolyl cis-trans isomerase activity"/>
    <property type="evidence" value="ECO:0007669"/>
    <property type="project" value="UniProtKB-KW"/>
</dbReference>
<reference evidence="11" key="1">
    <citation type="submission" date="2017-03" db="EMBL/GenBank/DDBJ databases">
        <title>Genomes of endolithic fungi from Antarctica.</title>
        <authorList>
            <person name="Coleine C."/>
            <person name="Masonjones S."/>
            <person name="Stajich J.E."/>
        </authorList>
    </citation>
    <scope>NUCLEOTIDE SEQUENCE [LARGE SCALE GENOMIC DNA]</scope>
    <source>
        <strain evidence="11">CCFEE 5527</strain>
    </source>
</reference>
<keyword evidence="11" id="KW-1185">Reference proteome</keyword>
<dbReference type="GO" id="GO:0005730">
    <property type="term" value="C:nucleolus"/>
    <property type="evidence" value="ECO:0007669"/>
    <property type="project" value="TreeGrafter"/>
</dbReference>
<comment type="subunit">
    <text evidence="4">Binds to histones H3 and H4.</text>
</comment>
<dbReference type="OrthoDB" id="77911at2759"/>
<comment type="caution">
    <text evidence="10">The sequence shown here is derived from an EMBL/GenBank/DDBJ whole genome shotgun (WGS) entry which is preliminary data.</text>
</comment>
<keyword evidence="6 7" id="KW-0413">Isomerase</keyword>
<sequence>MALLPMAVYGLEVPAGDVAISARSDIPSAFNITMAAIDPSAAPEGDEVAHPRSTLKIIRQPLIFEDSEDDEDDSEDDEDFDADEMERMLAEDSSDGEDDDEDDEAVNGGPSDPTKSKAARKAAATAAIKKLLEQDAMDVDEAKTNGVRSKSAKALGKQPASDEDSNDESDDEDMEGAEIEEFVICTLDPTKQYQQTLNLTIGENERVWFKVSGTHTIYLTGNYVEPVEQHDHDEEYDSDDDEQEYDLSPDEDELDYDDEEDELDDMEDPRITELLEEEAPKLVEAPKKADAKKGKNKRAAEEEAAPSLDAMITESKAEPLTNGDAKLSKKQQKKLKKNDGTAAAAGAQDAPSSANGADKKSVQFAKELEQGPTPSKTPDSKAKTSTGIKTVQGVTIDDKKIGTGPAAKKGDRIGMRYIGKLQKDNKVFDSNKKGKPFGFKLGSGEVIGGWDIGVAGMSVGGERRITVPAHLAYGSKGAGKDIPPNATLIFDLKLMEINKGK</sequence>
<dbReference type="InterPro" id="IPR023566">
    <property type="entry name" value="PPIase_Fpr3/Fpr4-like"/>
</dbReference>
<dbReference type="GO" id="GO:0000785">
    <property type="term" value="C:chromatin"/>
    <property type="evidence" value="ECO:0007669"/>
    <property type="project" value="TreeGrafter"/>
</dbReference>
<dbReference type="PANTHER" id="PTHR43811">
    <property type="entry name" value="FKBP-TYPE PEPTIDYL-PROLYL CIS-TRANS ISOMERASE FKPA"/>
    <property type="match status" value="1"/>
</dbReference>
<feature type="compositionally biased region" description="Acidic residues" evidence="8">
    <location>
        <begin position="161"/>
        <end position="178"/>
    </location>
</feature>
<feature type="region of interest" description="Disordered" evidence="8">
    <location>
        <begin position="368"/>
        <end position="387"/>
    </location>
</feature>
<comment type="catalytic activity">
    <reaction evidence="1 7">
        <text>[protein]-peptidylproline (omega=180) = [protein]-peptidylproline (omega=0)</text>
        <dbReference type="Rhea" id="RHEA:16237"/>
        <dbReference type="Rhea" id="RHEA-COMP:10747"/>
        <dbReference type="Rhea" id="RHEA-COMP:10748"/>
        <dbReference type="ChEBI" id="CHEBI:83833"/>
        <dbReference type="ChEBI" id="CHEBI:83834"/>
        <dbReference type="EC" id="5.2.1.8"/>
    </reaction>
</comment>
<evidence type="ECO:0000256" key="3">
    <source>
        <dbReference type="ARBA" id="ARBA00007838"/>
    </source>
</evidence>
<evidence type="ECO:0000256" key="2">
    <source>
        <dbReference type="ARBA" id="ARBA00002221"/>
    </source>
</evidence>
<evidence type="ECO:0000256" key="7">
    <source>
        <dbReference type="PROSITE-ProRule" id="PRU00277"/>
    </source>
</evidence>
<dbReference type="InterPro" id="IPR046357">
    <property type="entry name" value="PPIase_dom_sf"/>
</dbReference>
<dbReference type="Proteomes" id="UP000192596">
    <property type="component" value="Unassembled WGS sequence"/>
</dbReference>
<dbReference type="STRING" id="1507870.A0A1V8SSF4"/>
<proteinExistence type="inferred from homology"/>